<keyword evidence="4" id="KW-0804">Transcription</keyword>
<sequence length="504" mass="56903">MADQSKNNTPEIFELNNGSMHVKISNYGATITSLFVPDKNGKSADVVLGFDSVDPYVKGLAPYFGCIVGRVANRIKEGKFSLNGVDYTLPINKPPNSLHEKDGLKHAAKLRDGASSRILDLWTNAPGMQFYTGNYVNGVVGKGNAVYGKHAGVCLETQGFPNAINQLNFPSVVVKAGEKYKHTMLFEVLCFVYRTRGKKKEAKVNVYLFPVLSLCFFLLYQMQFILTNPNLQNRSSFQETMLPESENRENLSSPSFIKSLSLGQNWKSKSMRIFPEEFVRSAGEAFVHRVVLSVLWNNSWQCWLQQDKNGLFMVEEDWDEFVDDNLLDTDDILLFTHQDTIYFQVRIFKKDGSEITSVPLEGEPETQPFHQETTPAFASANGGTSSRARKGYAHVENPKRYLLNPRNPYFEKTLTKTNTVLYVNTWVIEEYDLEFSPPNTHMHFLLPDGETLDGYTKDYGGSHSFLGWAAVCERCNLRTGDTVVCELELSGRVVVAVRVHLLDE</sequence>
<comment type="subcellular location">
    <subcellularLocation>
        <location evidence="1">Nucleus</location>
    </subcellularLocation>
</comment>
<evidence type="ECO:0000256" key="6">
    <source>
        <dbReference type="SAM" id="Phobius"/>
    </source>
</evidence>
<reference evidence="8" key="1">
    <citation type="submission" date="2021-01" db="EMBL/GenBank/DDBJ databases">
        <authorList>
            <consortium name="Genoscope - CEA"/>
            <person name="William W."/>
        </authorList>
    </citation>
    <scope>NUCLEOTIDE SEQUENCE</scope>
</reference>
<dbReference type="SUPFAM" id="SSF101936">
    <property type="entry name" value="DNA-binding pseudobarrel domain"/>
    <property type="match status" value="2"/>
</dbReference>
<proteinExistence type="predicted"/>
<evidence type="ECO:0000313" key="8">
    <source>
        <dbReference type="EMBL" id="CAF2154336.1"/>
    </source>
</evidence>
<dbReference type="PANTHER" id="PTHR10091">
    <property type="entry name" value="ALDOSE-1-EPIMERASE"/>
    <property type="match status" value="1"/>
</dbReference>
<dbReference type="Proteomes" id="UP001295469">
    <property type="component" value="Chromosome A01"/>
</dbReference>
<gene>
    <name evidence="8" type="ORF">DARMORV10_A01P36470.1</name>
</gene>
<dbReference type="GO" id="GO:0003677">
    <property type="term" value="F:DNA binding"/>
    <property type="evidence" value="ECO:0007669"/>
    <property type="project" value="UniProtKB-KW"/>
</dbReference>
<feature type="domain" description="TF-B3" evidence="7">
    <location>
        <begin position="257"/>
        <end position="351"/>
    </location>
</feature>
<dbReference type="PROSITE" id="PS50863">
    <property type="entry name" value="B3"/>
    <property type="match status" value="1"/>
</dbReference>
<dbReference type="InterPro" id="IPR015300">
    <property type="entry name" value="DNA-bd_pseudobarrel_sf"/>
</dbReference>
<dbReference type="AlphaFoldDB" id="A0A816Y886"/>
<evidence type="ECO:0000256" key="4">
    <source>
        <dbReference type="ARBA" id="ARBA00023163"/>
    </source>
</evidence>
<feature type="transmembrane region" description="Helical" evidence="6">
    <location>
        <begin position="204"/>
        <end position="226"/>
    </location>
</feature>
<dbReference type="CDD" id="cd10017">
    <property type="entry name" value="B3_DNA"/>
    <property type="match status" value="1"/>
</dbReference>
<dbReference type="GO" id="GO:0005634">
    <property type="term" value="C:nucleus"/>
    <property type="evidence" value="ECO:0007669"/>
    <property type="project" value="UniProtKB-SubCell"/>
</dbReference>
<dbReference type="Gene3D" id="2.70.98.10">
    <property type="match status" value="2"/>
</dbReference>
<dbReference type="EMBL" id="HG994355">
    <property type="protein sequence ID" value="CAF2154336.1"/>
    <property type="molecule type" value="Genomic_DNA"/>
</dbReference>
<dbReference type="GO" id="GO:0005975">
    <property type="term" value="P:carbohydrate metabolic process"/>
    <property type="evidence" value="ECO:0007669"/>
    <property type="project" value="InterPro"/>
</dbReference>
<keyword evidence="6" id="KW-1133">Transmembrane helix</keyword>
<dbReference type="GO" id="GO:0030246">
    <property type="term" value="F:carbohydrate binding"/>
    <property type="evidence" value="ECO:0007669"/>
    <property type="project" value="InterPro"/>
</dbReference>
<evidence type="ECO:0000259" key="7">
    <source>
        <dbReference type="PROSITE" id="PS50863"/>
    </source>
</evidence>
<evidence type="ECO:0000256" key="5">
    <source>
        <dbReference type="ARBA" id="ARBA00023242"/>
    </source>
</evidence>
<keyword evidence="6" id="KW-0472">Membrane</keyword>
<dbReference type="SUPFAM" id="SSF74650">
    <property type="entry name" value="Galactose mutarotase-like"/>
    <property type="match status" value="2"/>
</dbReference>
<dbReference type="SMART" id="SM01019">
    <property type="entry name" value="B3"/>
    <property type="match status" value="1"/>
</dbReference>
<name>A0A816Y886_BRANA</name>
<dbReference type="Gene3D" id="2.40.330.10">
    <property type="entry name" value="DNA-binding pseudobarrel domain"/>
    <property type="match status" value="2"/>
</dbReference>
<accession>A0A816Y886</accession>
<dbReference type="InterPro" id="IPR008183">
    <property type="entry name" value="Aldose_1/G6P_1-epimerase"/>
</dbReference>
<keyword evidence="5" id="KW-0539">Nucleus</keyword>
<dbReference type="Pfam" id="PF01263">
    <property type="entry name" value="Aldose_epim"/>
    <property type="match status" value="2"/>
</dbReference>
<dbReference type="InterPro" id="IPR003340">
    <property type="entry name" value="B3_DNA-bd"/>
</dbReference>
<keyword evidence="3" id="KW-0238">DNA-binding</keyword>
<evidence type="ECO:0000256" key="2">
    <source>
        <dbReference type="ARBA" id="ARBA00023015"/>
    </source>
</evidence>
<evidence type="ECO:0000256" key="3">
    <source>
        <dbReference type="ARBA" id="ARBA00023125"/>
    </source>
</evidence>
<dbReference type="GO" id="GO:0016853">
    <property type="term" value="F:isomerase activity"/>
    <property type="evidence" value="ECO:0007669"/>
    <property type="project" value="InterPro"/>
</dbReference>
<dbReference type="InterPro" id="IPR014718">
    <property type="entry name" value="GH-type_carb-bd"/>
</dbReference>
<protein>
    <submittedName>
        <fullName evidence="8">(rape) hypothetical protein</fullName>
    </submittedName>
</protein>
<organism evidence="8">
    <name type="scientific">Brassica napus</name>
    <name type="common">Rape</name>
    <dbReference type="NCBI Taxonomy" id="3708"/>
    <lineage>
        <taxon>Eukaryota</taxon>
        <taxon>Viridiplantae</taxon>
        <taxon>Streptophyta</taxon>
        <taxon>Embryophyta</taxon>
        <taxon>Tracheophyta</taxon>
        <taxon>Spermatophyta</taxon>
        <taxon>Magnoliopsida</taxon>
        <taxon>eudicotyledons</taxon>
        <taxon>Gunneridae</taxon>
        <taxon>Pentapetalae</taxon>
        <taxon>rosids</taxon>
        <taxon>malvids</taxon>
        <taxon>Brassicales</taxon>
        <taxon>Brassicaceae</taxon>
        <taxon>Brassiceae</taxon>
        <taxon>Brassica</taxon>
    </lineage>
</organism>
<dbReference type="PANTHER" id="PTHR10091:SF49">
    <property type="entry name" value="ALDOSE 1-EPIMERASE"/>
    <property type="match status" value="1"/>
</dbReference>
<keyword evidence="6" id="KW-0812">Transmembrane</keyword>
<dbReference type="InterPro" id="IPR011013">
    <property type="entry name" value="Gal_mutarotase_sf_dom"/>
</dbReference>
<keyword evidence="2" id="KW-0805">Transcription regulation</keyword>
<dbReference type="Pfam" id="PF02362">
    <property type="entry name" value="B3"/>
    <property type="match status" value="1"/>
</dbReference>
<evidence type="ECO:0000256" key="1">
    <source>
        <dbReference type="ARBA" id="ARBA00004123"/>
    </source>
</evidence>